<reference evidence="2" key="1">
    <citation type="journal article" date="2019" name="Int. J. Syst. Evol. Microbiol.">
        <title>The Global Catalogue of Microorganisms (GCM) 10K type strain sequencing project: providing services to taxonomists for standard genome sequencing and annotation.</title>
        <authorList>
            <consortium name="The Broad Institute Genomics Platform"/>
            <consortium name="The Broad Institute Genome Sequencing Center for Infectious Disease"/>
            <person name="Wu L."/>
            <person name="Ma J."/>
        </authorList>
    </citation>
    <scope>NUCLEOTIDE SEQUENCE [LARGE SCALE GENOMIC DNA]</scope>
    <source>
        <strain evidence="2">CCUG 60898</strain>
    </source>
</reference>
<keyword evidence="2" id="KW-1185">Reference proteome</keyword>
<dbReference type="Gene3D" id="3.40.50.1110">
    <property type="entry name" value="SGNH hydrolase"/>
    <property type="match status" value="1"/>
</dbReference>
<proteinExistence type="predicted"/>
<protein>
    <submittedName>
        <fullName evidence="1">G-D-S-L family lipolytic protein</fullName>
    </submittedName>
</protein>
<dbReference type="EMBL" id="JBHTJP010000032">
    <property type="protein sequence ID" value="MFD0976630.1"/>
    <property type="molecule type" value="Genomic_DNA"/>
</dbReference>
<evidence type="ECO:0000313" key="1">
    <source>
        <dbReference type="EMBL" id="MFD0976630.1"/>
    </source>
</evidence>
<accession>A0ABW3IFN3</accession>
<evidence type="ECO:0000313" key="2">
    <source>
        <dbReference type="Proteomes" id="UP001597100"/>
    </source>
</evidence>
<organism evidence="1 2">
    <name type="scientific">Salinimicrobium gaetbulicola</name>
    <dbReference type="NCBI Taxonomy" id="999702"/>
    <lineage>
        <taxon>Bacteria</taxon>
        <taxon>Pseudomonadati</taxon>
        <taxon>Bacteroidota</taxon>
        <taxon>Flavobacteriia</taxon>
        <taxon>Flavobacteriales</taxon>
        <taxon>Flavobacteriaceae</taxon>
        <taxon>Salinimicrobium</taxon>
    </lineage>
</organism>
<dbReference type="Proteomes" id="UP001597100">
    <property type="component" value="Unassembled WGS sequence"/>
</dbReference>
<dbReference type="RefSeq" id="WP_380738124.1">
    <property type="nucleotide sequence ID" value="NZ_JBHTJP010000032.1"/>
</dbReference>
<sequence length="543" mass="57408">MKNYIKYIGILALGMVACEPEFENPVDANDAYTSGEADFSNFVAIGNSITSGYADNALYISAQEASYPNIMAQQFAKAGGGDFTQPLMADNYGGLLFNGERNPAFNTRLVLPFTDGGMPLFPTNLDEEPTTEVTNVLSGPFNNMGVPGMKSFHLFAEGYGNPANLQTGTANPYFVRFASAPNATILGDALAQNPTFFSLWIGKNDILSFATSGGVGIAQPVTEDPANYGSNDITNPDVFGQVYSNVVDALIASGAEQGVVNAVPDVTIAPFFTRVPHAPLDPTNPDFGPMISTLNASFAGLNQIISAVRGTNEFDAEGNKIAETEYTIEFDPAGASPLVIKDEALIDISQQITGALMQRGYPQELAVQYGQQFGQARQATAEDRILLTSSSAISEVDMQVLQAWMAAGLDQASAGQLSVKGITLPMADQYVLTEDEVTILNTARVQFNTYIQGIAQSKGLAYVDVNEIIQQLANGGVAYDGGVITAEFASGGAFSLDGIHLTPRGSAVLANKMIDAINATYGSNVPKVNVGTYGTITISNSVQ</sequence>
<gene>
    <name evidence="1" type="ORF">ACFQ1G_07505</name>
</gene>
<dbReference type="InterPro" id="IPR036514">
    <property type="entry name" value="SGNH_hydro_sf"/>
</dbReference>
<comment type="caution">
    <text evidence="1">The sequence shown here is derived from an EMBL/GenBank/DDBJ whole genome shotgun (WGS) entry which is preliminary data.</text>
</comment>
<dbReference type="PROSITE" id="PS51257">
    <property type="entry name" value="PROKAR_LIPOPROTEIN"/>
    <property type="match status" value="1"/>
</dbReference>
<name>A0ABW3IFN3_9FLAO</name>
<dbReference type="SUPFAM" id="SSF52266">
    <property type="entry name" value="SGNH hydrolase"/>
    <property type="match status" value="2"/>
</dbReference>